<evidence type="ECO:0000313" key="3">
    <source>
        <dbReference type="Proteomes" id="UP000252224"/>
    </source>
</evidence>
<evidence type="ECO:0000313" key="2">
    <source>
        <dbReference type="EMBL" id="AXC36513.1"/>
    </source>
</evidence>
<protein>
    <submittedName>
        <fullName evidence="2">Uncharacterized protein</fullName>
    </submittedName>
</protein>
<accession>A0A2Z5H925</accession>
<organism evidence="2 3">
    <name type="scientific">Pseudomonas phage phCDa</name>
    <dbReference type="NCBI Taxonomy" id="2268587"/>
    <lineage>
        <taxon>Viruses</taxon>
        <taxon>Duplodnaviria</taxon>
        <taxon>Heunggongvirae</taxon>
        <taxon>Uroviricota</taxon>
        <taxon>Caudoviricetes</taxon>
        <taxon>Schitoviridae</taxon>
        <taxon>Shizishanvirus</taxon>
        <taxon>Shizishanvirus phCDa</taxon>
    </lineage>
</organism>
<reference evidence="2 3" key="1">
    <citation type="submission" date="2018-05" db="EMBL/GenBank/DDBJ databases">
        <title>Genomic characterization of a novel Pseudomonas phage phCDa.</title>
        <authorList>
            <person name="Chen C."/>
            <person name="Lu D."/>
            <person name="Wang J."/>
            <person name="Fu R."/>
        </authorList>
    </citation>
    <scope>NUCLEOTIDE SEQUENCE [LARGE SCALE GENOMIC DNA]</scope>
</reference>
<dbReference type="Proteomes" id="UP000252224">
    <property type="component" value="Segment"/>
</dbReference>
<name>A0A2Z5H925_9CAUD</name>
<keyword evidence="3" id="KW-1185">Reference proteome</keyword>
<sequence>MIAGRDNGVLQRKSGVIVDLASLEQRARERRAENANEVGTPEPQKERDMTDTTNSNSAWGPLAAGVAGLLLGENGIFNKNGNAATAPGVTPDQLGTALGNLQGSLQRENLSESINGISKDIGLAAGGLALGITGVKDAVTTAASQNALSLCGLSGAMTQGFAAVNQAILMQGAASRELALQQALDAERTRATELRIGLSECKNQAGHTATQVLLNQVVVGNQAGA</sequence>
<proteinExistence type="predicted"/>
<evidence type="ECO:0000256" key="1">
    <source>
        <dbReference type="SAM" id="MobiDB-lite"/>
    </source>
</evidence>
<feature type="region of interest" description="Disordered" evidence="1">
    <location>
        <begin position="27"/>
        <end position="58"/>
    </location>
</feature>
<dbReference type="EMBL" id="MH382836">
    <property type="protein sequence ID" value="AXC36513.1"/>
    <property type="molecule type" value="Genomic_DNA"/>
</dbReference>
<gene>
    <name evidence="2" type="ORF">phCDa_69</name>
</gene>